<dbReference type="InterPro" id="IPR053716">
    <property type="entry name" value="Flag_assembly_chemotaxis_eff"/>
</dbReference>
<dbReference type="eggNOG" id="ENOG5031TVG">
    <property type="taxonomic scope" value="Bacteria"/>
</dbReference>
<feature type="compositionally biased region" description="Basic and acidic residues" evidence="1">
    <location>
        <begin position="119"/>
        <end position="134"/>
    </location>
</feature>
<dbReference type="STRING" id="2045.KR76_05320"/>
<name>A0A0A1DLQ7_NOCSI</name>
<protein>
    <submittedName>
        <fullName evidence="2">Uncharacterized protein</fullName>
    </submittedName>
</protein>
<sequence>MSRRVHRDDRGLAAVARVRGVRETDSRIGLQHVLGEQAAVTARLTALETGLGAAAVPATTTPGALLAMRTMLAGTGVLIGETRAAAATAQVVSDEARSRWGADKARLTAVEHLLERRAARRRTEAERAAAREADDLAAQRWMRGPR</sequence>
<feature type="region of interest" description="Disordered" evidence="1">
    <location>
        <begin position="119"/>
        <end position="146"/>
    </location>
</feature>
<accession>A0A0A1DLQ7</accession>
<reference evidence="2 3" key="1">
    <citation type="journal article" date="2015" name="Genome Announc.">
        <title>Complete Genome Sequence of Steroid-Transforming Nocardioides simplex VKM Ac-2033D.</title>
        <authorList>
            <person name="Shtratnikova V.Y."/>
            <person name="Schelkunov M.I."/>
            <person name="Pekov Y.A."/>
            <person name="Fokina V.V."/>
            <person name="Logacheva M.D."/>
            <person name="Sokolov S.L."/>
            <person name="Bragin E.Y."/>
            <person name="Ashapkin V.V."/>
            <person name="Donova M.V."/>
        </authorList>
    </citation>
    <scope>NUCLEOTIDE SEQUENCE [LARGE SCALE GENOMIC DNA]</scope>
    <source>
        <strain evidence="2 3">VKM Ac-2033D</strain>
    </source>
</reference>
<dbReference type="KEGG" id="psim:KR76_05320"/>
<organism evidence="2 3">
    <name type="scientific">Nocardioides simplex</name>
    <name type="common">Arthrobacter simplex</name>
    <dbReference type="NCBI Taxonomy" id="2045"/>
    <lineage>
        <taxon>Bacteria</taxon>
        <taxon>Bacillati</taxon>
        <taxon>Actinomycetota</taxon>
        <taxon>Actinomycetes</taxon>
        <taxon>Propionibacteriales</taxon>
        <taxon>Nocardioidaceae</taxon>
        <taxon>Pimelobacter</taxon>
    </lineage>
</organism>
<dbReference type="EMBL" id="CP009896">
    <property type="protein sequence ID" value="AIY16320.1"/>
    <property type="molecule type" value="Genomic_DNA"/>
</dbReference>
<dbReference type="GeneID" id="96608366"/>
<dbReference type="Proteomes" id="UP000030300">
    <property type="component" value="Chromosome"/>
</dbReference>
<dbReference type="HOGENOM" id="CLU_1775518_0_0_11"/>
<gene>
    <name evidence="2" type="ORF">KR76_05320</name>
</gene>
<dbReference type="Gene3D" id="1.10.287.1700">
    <property type="match status" value="1"/>
</dbReference>
<evidence type="ECO:0000256" key="1">
    <source>
        <dbReference type="SAM" id="MobiDB-lite"/>
    </source>
</evidence>
<evidence type="ECO:0000313" key="3">
    <source>
        <dbReference type="Proteomes" id="UP000030300"/>
    </source>
</evidence>
<proteinExistence type="predicted"/>
<dbReference type="RefSeq" id="WP_038677109.1">
    <property type="nucleotide sequence ID" value="NZ_BJMC01000002.1"/>
</dbReference>
<keyword evidence="3" id="KW-1185">Reference proteome</keyword>
<dbReference type="OrthoDB" id="3789196at2"/>
<dbReference type="AlphaFoldDB" id="A0A0A1DLQ7"/>
<evidence type="ECO:0000313" key="2">
    <source>
        <dbReference type="EMBL" id="AIY16320.1"/>
    </source>
</evidence>